<dbReference type="PATRIC" id="fig|1299321.3.peg.2538"/>
<comment type="catalytic activity">
    <reaction evidence="4 5">
        <text>L-cysteine + L-glutamate + ATP = gamma-L-glutamyl-L-cysteine + ADP + phosphate + H(+)</text>
        <dbReference type="Rhea" id="RHEA:13285"/>
        <dbReference type="ChEBI" id="CHEBI:15378"/>
        <dbReference type="ChEBI" id="CHEBI:29985"/>
        <dbReference type="ChEBI" id="CHEBI:30616"/>
        <dbReference type="ChEBI" id="CHEBI:35235"/>
        <dbReference type="ChEBI" id="CHEBI:43474"/>
        <dbReference type="ChEBI" id="CHEBI:58173"/>
        <dbReference type="ChEBI" id="CHEBI:456216"/>
        <dbReference type="EC" id="6.3.2.2"/>
    </reaction>
</comment>
<comment type="function">
    <text evidence="5">ATP-dependent carboxylate-amine ligase which exhibits weak glutamate--cysteine ligase activity.</text>
</comment>
<dbReference type="InterPro" id="IPR014746">
    <property type="entry name" value="Gln_synth/guanido_kin_cat_dom"/>
</dbReference>
<reference evidence="7 8" key="1">
    <citation type="submission" date="2013-12" db="EMBL/GenBank/DDBJ databases">
        <authorList>
            <person name="Zelazny A."/>
            <person name="Olivier K."/>
            <person name="Holland S."/>
            <person name="Lenaerts A."/>
            <person name="Ordway D."/>
            <person name="DeGroote M.A."/>
            <person name="Parker T."/>
            <person name="Sizemore C."/>
            <person name="Tallon L.J."/>
            <person name="Sadzewicz L.K."/>
            <person name="Sengamalay N."/>
            <person name="Fraser C.M."/>
            <person name="Hine E."/>
            <person name="Shefchek K.A."/>
            <person name="Das S.P."/>
            <person name="Tettelin H."/>
        </authorList>
    </citation>
    <scope>NUCLEOTIDE SEQUENCE [LARGE SCALE GENOMIC DNA]</scope>
    <source>
        <strain evidence="7 8">1513</strain>
    </source>
</reference>
<evidence type="ECO:0000256" key="2">
    <source>
        <dbReference type="ARBA" id="ARBA00022741"/>
    </source>
</evidence>
<evidence type="ECO:0000256" key="3">
    <source>
        <dbReference type="ARBA" id="ARBA00022840"/>
    </source>
</evidence>
<evidence type="ECO:0000256" key="5">
    <source>
        <dbReference type="HAMAP-Rule" id="MF_01609"/>
    </source>
</evidence>
<accession>X8DN64</accession>
<proteinExistence type="inferred from homology"/>
<comment type="similarity">
    <text evidence="5">Belongs to the glutamate--cysteine ligase type 2 family. YbdK subfamily.</text>
</comment>
<keyword evidence="2 5" id="KW-0547">Nucleotide-binding</keyword>
<keyword evidence="1 5" id="KW-0436">Ligase</keyword>
<sequence>MAIGRTIFVVSAPMALIAVFVWGASNKHHKVRSAPPDSTTSEPNKTHHDVGSANRGLTRRPLRRGTDPPEQLTASMGSSGHHGYHLTAGPRARRSHGMPRQSALSKPPRTLGIEEEFHLVDLTTRRLATRAPELLPLLPDGYVAELQSCVVETNGSVVSTLPELRADLTARRRVLVDTAARLGLGVVAAGAAPLSIPSEMHVTPTPRYQQMLADYQLLAREQLICGTQIHVGIDDRDECVLVAGRVAAYVPTLLALSASSPFWSDGSDTGYSSVRTLVWQRWPTTGLAPPATSAAEYDTLISNLIATGVITDAGMSYFDVRPALRTPTLELRVCDSCPRADTIVLIAALFRALVEREIEGLRSGAPAAIVVPPLGRAALWRAARSGLEGDLVDLIHPASRPAGDVVTDLVHMLRPQLEACGDWQTVEELARTALAEGSSAARQRRAKRIRNSLLDVVDHLIAETANTAPCAHGTLATPQNGFPAS</sequence>
<dbReference type="GO" id="GO:0042398">
    <property type="term" value="P:modified amino acid biosynthetic process"/>
    <property type="evidence" value="ECO:0007669"/>
    <property type="project" value="InterPro"/>
</dbReference>
<evidence type="ECO:0000256" key="4">
    <source>
        <dbReference type="ARBA" id="ARBA00048819"/>
    </source>
</evidence>
<dbReference type="Proteomes" id="UP000023351">
    <property type="component" value="Unassembled WGS sequence"/>
</dbReference>
<dbReference type="InterPro" id="IPR006336">
    <property type="entry name" value="GCS2"/>
</dbReference>
<organism evidence="7 8">
    <name type="scientific">Mycobacteroides abscessus subsp. bolletii 1513</name>
    <dbReference type="NCBI Taxonomy" id="1299321"/>
    <lineage>
        <taxon>Bacteria</taxon>
        <taxon>Bacillati</taxon>
        <taxon>Actinomycetota</taxon>
        <taxon>Actinomycetes</taxon>
        <taxon>Mycobacteriales</taxon>
        <taxon>Mycobacteriaceae</taxon>
        <taxon>Mycobacteroides</taxon>
        <taxon>Mycobacteroides abscessus</taxon>
    </lineage>
</organism>
<dbReference type="NCBIfam" id="NF010041">
    <property type="entry name" value="PRK13517.1-1"/>
    <property type="match status" value="1"/>
</dbReference>
<gene>
    <name evidence="7" type="ORF">I540_2619</name>
</gene>
<feature type="region of interest" description="Disordered" evidence="6">
    <location>
        <begin position="29"/>
        <end position="108"/>
    </location>
</feature>
<dbReference type="PANTHER" id="PTHR36510:SF1">
    <property type="entry name" value="GLUTAMATE--CYSTEINE LIGASE 2-RELATED"/>
    <property type="match status" value="1"/>
</dbReference>
<evidence type="ECO:0000313" key="8">
    <source>
        <dbReference type="Proteomes" id="UP000023351"/>
    </source>
</evidence>
<protein>
    <recommendedName>
        <fullName evidence="5">Putative glutamate--cysteine ligase 2</fullName>
        <ecNumber evidence="5">6.3.2.2</ecNumber>
    </recommendedName>
    <alternativeName>
        <fullName evidence="5">Gamma-glutamylcysteine synthetase 2</fullName>
        <shortName evidence="5">GCS 2</shortName>
        <shortName evidence="5">Gamma-GCS 2</shortName>
    </alternativeName>
</protein>
<dbReference type="EC" id="6.3.2.2" evidence="5"/>
<dbReference type="NCBIfam" id="TIGR02050">
    <property type="entry name" value="gshA_cyan_rel"/>
    <property type="match status" value="1"/>
</dbReference>
<dbReference type="InterPro" id="IPR050141">
    <property type="entry name" value="GCL_type2/YbdK_subfam"/>
</dbReference>
<comment type="caution">
    <text evidence="7">The sequence shown here is derived from an EMBL/GenBank/DDBJ whole genome shotgun (WGS) entry which is preliminary data.</text>
</comment>
<dbReference type="InterPro" id="IPR011793">
    <property type="entry name" value="YbdK"/>
</dbReference>
<evidence type="ECO:0000256" key="6">
    <source>
        <dbReference type="SAM" id="MobiDB-lite"/>
    </source>
</evidence>
<dbReference type="Gene3D" id="3.30.590.20">
    <property type="match status" value="1"/>
</dbReference>
<dbReference type="HAMAP" id="MF_01609">
    <property type="entry name" value="Glu_cys_ligase_2"/>
    <property type="match status" value="1"/>
</dbReference>
<dbReference type="PANTHER" id="PTHR36510">
    <property type="entry name" value="GLUTAMATE--CYSTEINE LIGASE 2-RELATED"/>
    <property type="match status" value="1"/>
</dbReference>
<dbReference type="GO" id="GO:0005524">
    <property type="term" value="F:ATP binding"/>
    <property type="evidence" value="ECO:0007669"/>
    <property type="project" value="UniProtKB-KW"/>
</dbReference>
<evidence type="ECO:0000256" key="1">
    <source>
        <dbReference type="ARBA" id="ARBA00022598"/>
    </source>
</evidence>
<name>X8DN64_9MYCO</name>
<dbReference type="EMBL" id="JAOJ01000002">
    <property type="protein sequence ID" value="EUA69824.1"/>
    <property type="molecule type" value="Genomic_DNA"/>
</dbReference>
<evidence type="ECO:0000313" key="7">
    <source>
        <dbReference type="EMBL" id="EUA69824.1"/>
    </source>
</evidence>
<keyword evidence="3 5" id="KW-0067">ATP-binding</keyword>
<dbReference type="Pfam" id="PF04107">
    <property type="entry name" value="GCS2"/>
    <property type="match status" value="1"/>
</dbReference>
<dbReference type="AlphaFoldDB" id="X8DN64"/>
<dbReference type="GO" id="GO:0004357">
    <property type="term" value="F:glutamate-cysteine ligase activity"/>
    <property type="evidence" value="ECO:0007669"/>
    <property type="project" value="UniProtKB-EC"/>
</dbReference>
<dbReference type="SUPFAM" id="SSF55931">
    <property type="entry name" value="Glutamine synthetase/guanido kinase"/>
    <property type="match status" value="1"/>
</dbReference>